<reference evidence="1 2" key="1">
    <citation type="submission" date="2021-03" db="EMBL/GenBank/DDBJ databases">
        <title>Complete genome of Polaribacter_sp.G4M1.</title>
        <authorList>
            <person name="Jeong S.W."/>
            <person name="Bae J.W."/>
        </authorList>
    </citation>
    <scope>NUCLEOTIDE SEQUENCE [LARGE SCALE GENOMIC DNA]</scope>
    <source>
        <strain evidence="1 2">G4M1</strain>
    </source>
</reference>
<organism evidence="1 2">
    <name type="scientific">Polaribacter batillariae</name>
    <dbReference type="NCBI Taxonomy" id="2808900"/>
    <lineage>
        <taxon>Bacteria</taxon>
        <taxon>Pseudomonadati</taxon>
        <taxon>Bacteroidota</taxon>
        <taxon>Flavobacteriia</taxon>
        <taxon>Flavobacteriales</taxon>
        <taxon>Flavobacteriaceae</taxon>
    </lineage>
</organism>
<evidence type="ECO:0000313" key="2">
    <source>
        <dbReference type="Proteomes" id="UP000663935"/>
    </source>
</evidence>
<dbReference type="Proteomes" id="UP000663935">
    <property type="component" value="Chromosome"/>
</dbReference>
<protein>
    <submittedName>
        <fullName evidence="1">DUF3108 domain-containing protein</fullName>
    </submittedName>
</protein>
<dbReference type="RefSeq" id="WP_207973186.1">
    <property type="nucleotide sequence ID" value="NZ_CP071795.1"/>
</dbReference>
<dbReference type="InterPro" id="IPR021457">
    <property type="entry name" value="DUF3108"/>
</dbReference>
<sequence>MKKNTILVLVLFLTFFGFSQEEKHAFKSGESLRYKMSYSGFFRAGTAVLEVNETELNGKKVFHTKGSGWTSGMIKWFFKVDDVYESYFDKKEVKPYLFKRKIDEGGYKKHRNTSFNYTSNKAYVQDFIKQKDTSVAFSNVQDMLSSFYYLRNQDFKNMKKGDEIAIDMFMDAQIYPFKLRFLGREVLDTRFGDVNTLIFRPLVQSGRVFKAKESVTIWITDDANKIPIKLKADLSVGSLRAELEQYKGLANLFKTN</sequence>
<gene>
    <name evidence="1" type="ORF">JL193_07465</name>
</gene>
<proteinExistence type="predicted"/>
<accession>A0ABX7T1E5</accession>
<name>A0ABX7T1E5_9FLAO</name>
<dbReference type="EMBL" id="CP071795">
    <property type="protein sequence ID" value="QTD39076.1"/>
    <property type="molecule type" value="Genomic_DNA"/>
</dbReference>
<keyword evidence="2" id="KW-1185">Reference proteome</keyword>
<dbReference type="Pfam" id="PF11306">
    <property type="entry name" value="DUF3108"/>
    <property type="match status" value="1"/>
</dbReference>
<evidence type="ECO:0000313" key="1">
    <source>
        <dbReference type="EMBL" id="QTD39076.1"/>
    </source>
</evidence>